<accession>A0A9C5Z9W1</accession>
<comment type="function">
    <text evidence="8">Involved in pre-mRNA splicing.</text>
</comment>
<dbReference type="PANTHER" id="PTHR12942">
    <property type="entry name" value="STEP II SPLICING FACTOR SLU7"/>
    <property type="match status" value="1"/>
</dbReference>
<dbReference type="GO" id="GO:0000398">
    <property type="term" value="P:mRNA splicing, via spliceosome"/>
    <property type="evidence" value="ECO:0007669"/>
    <property type="project" value="UniProtKB-UniRule"/>
</dbReference>
<protein>
    <recommendedName>
        <fullName evidence="3 8">Pre-mRNA-splicing factor SLU7</fullName>
    </recommendedName>
</protein>
<comment type="subcellular location">
    <subcellularLocation>
        <location evidence="1 8">Nucleus</location>
    </subcellularLocation>
</comment>
<keyword evidence="7 8" id="KW-0539">Nucleus</keyword>
<sequence length="124" mass="14194">MTLVRKYLMMMGTMINMLTKWTCQELKWIQNNVLQYVTYVYVKIPPSNLDPNSAYYDPKTRSMRGNPNPQVPAEESEFDGENFVRFTGDTAKHAGAQLFPWEAHGKGVDVHLLAEPTKLELLGE</sequence>
<evidence type="ECO:0000313" key="12">
    <source>
        <dbReference type="RefSeq" id="XP_037892120.1"/>
    </source>
</evidence>
<name>A0A9C5Z9W1_9MUSC</name>
<feature type="region of interest" description="Disordered" evidence="9">
    <location>
        <begin position="53"/>
        <end position="75"/>
    </location>
</feature>
<dbReference type="InterPro" id="IPR039974">
    <property type="entry name" value="Splicing_factor_SLU7"/>
</dbReference>
<evidence type="ECO:0000256" key="8">
    <source>
        <dbReference type="RuleBase" id="RU367071"/>
    </source>
</evidence>
<keyword evidence="11" id="KW-1185">Reference proteome</keyword>
<dbReference type="AlphaFoldDB" id="A0A9C5Z9W1"/>
<gene>
    <name evidence="12" type="primary">LOC119639018</name>
</gene>
<keyword evidence="5 8" id="KW-0747">Spliceosome</keyword>
<evidence type="ECO:0000256" key="4">
    <source>
        <dbReference type="ARBA" id="ARBA00022664"/>
    </source>
</evidence>
<evidence type="ECO:0000259" key="10">
    <source>
        <dbReference type="Pfam" id="PF11708"/>
    </source>
</evidence>
<dbReference type="PANTHER" id="PTHR12942:SF2">
    <property type="entry name" value="PRE-MRNA-SPLICING FACTOR SLU7"/>
    <property type="match status" value="1"/>
</dbReference>
<evidence type="ECO:0000256" key="9">
    <source>
        <dbReference type="SAM" id="MobiDB-lite"/>
    </source>
</evidence>
<evidence type="ECO:0000256" key="1">
    <source>
        <dbReference type="ARBA" id="ARBA00004123"/>
    </source>
</evidence>
<comment type="similarity">
    <text evidence="2 8">Belongs to the SLU7 family.</text>
</comment>
<comment type="subunit">
    <text evidence="8">Associated with the spliceosome.</text>
</comment>
<keyword evidence="6 8" id="KW-0508">mRNA splicing</keyword>
<dbReference type="Proteomes" id="UP000092443">
    <property type="component" value="Unplaced"/>
</dbReference>
<dbReference type="InterPro" id="IPR021715">
    <property type="entry name" value="Slu7_dom"/>
</dbReference>
<dbReference type="GeneID" id="119639018"/>
<dbReference type="KEGG" id="gfs:119639018"/>
<evidence type="ECO:0000256" key="7">
    <source>
        <dbReference type="ARBA" id="ARBA00023242"/>
    </source>
</evidence>
<evidence type="ECO:0000256" key="6">
    <source>
        <dbReference type="ARBA" id="ARBA00023187"/>
    </source>
</evidence>
<reference evidence="12" key="1">
    <citation type="submission" date="2025-08" db="UniProtKB">
        <authorList>
            <consortium name="RefSeq"/>
        </authorList>
    </citation>
    <scope>IDENTIFICATION</scope>
    <source>
        <tissue evidence="12">Whole body pupa</tissue>
    </source>
</reference>
<dbReference type="RefSeq" id="XP_037892120.1">
    <property type="nucleotide sequence ID" value="XM_038036192.1"/>
</dbReference>
<proteinExistence type="inferred from homology"/>
<dbReference type="GO" id="GO:0005681">
    <property type="term" value="C:spliceosomal complex"/>
    <property type="evidence" value="ECO:0007669"/>
    <property type="project" value="UniProtKB-UniRule"/>
</dbReference>
<evidence type="ECO:0000313" key="11">
    <source>
        <dbReference type="Proteomes" id="UP000092443"/>
    </source>
</evidence>
<organism evidence="11 12">
    <name type="scientific">Glossina fuscipes</name>
    <dbReference type="NCBI Taxonomy" id="7396"/>
    <lineage>
        <taxon>Eukaryota</taxon>
        <taxon>Metazoa</taxon>
        <taxon>Ecdysozoa</taxon>
        <taxon>Arthropoda</taxon>
        <taxon>Hexapoda</taxon>
        <taxon>Insecta</taxon>
        <taxon>Pterygota</taxon>
        <taxon>Neoptera</taxon>
        <taxon>Endopterygota</taxon>
        <taxon>Diptera</taxon>
        <taxon>Brachycera</taxon>
        <taxon>Muscomorpha</taxon>
        <taxon>Hippoboscoidea</taxon>
        <taxon>Glossinidae</taxon>
        <taxon>Glossina</taxon>
    </lineage>
</organism>
<dbReference type="Pfam" id="PF11708">
    <property type="entry name" value="Slu7"/>
    <property type="match status" value="1"/>
</dbReference>
<feature type="domain" description="Pre-mRNA-splicing factor SLU7" evidence="10">
    <location>
        <begin position="48"/>
        <end position="122"/>
    </location>
</feature>
<evidence type="ECO:0000256" key="5">
    <source>
        <dbReference type="ARBA" id="ARBA00022728"/>
    </source>
</evidence>
<evidence type="ECO:0000256" key="2">
    <source>
        <dbReference type="ARBA" id="ARBA00007203"/>
    </source>
</evidence>
<dbReference type="GO" id="GO:0030628">
    <property type="term" value="F:pre-mRNA 3'-splice site binding"/>
    <property type="evidence" value="ECO:0007669"/>
    <property type="project" value="UniProtKB-UniRule"/>
</dbReference>
<keyword evidence="4 8" id="KW-0507">mRNA processing</keyword>
<evidence type="ECO:0000256" key="3">
    <source>
        <dbReference type="ARBA" id="ARBA00021377"/>
    </source>
</evidence>